<dbReference type="Pfam" id="PF24787">
    <property type="entry name" value="TEX47"/>
    <property type="match status" value="1"/>
</dbReference>
<dbReference type="PANTHER" id="PTHR34035">
    <property type="entry name" value="TESTIS-EXPRESSED PROTEIN 47"/>
    <property type="match status" value="1"/>
</dbReference>
<evidence type="ECO:0000313" key="1">
    <source>
        <dbReference type="EMBL" id="CAJ0915370.1"/>
    </source>
</evidence>
<name>A0ABN9KP81_9NEOB</name>
<gene>
    <name evidence="1" type="ORF">RIMI_LOCUS40649</name>
</gene>
<proteinExistence type="predicted"/>
<protein>
    <recommendedName>
        <fullName evidence="3">BLUF domain-containing protein</fullName>
    </recommendedName>
</protein>
<reference evidence="1" key="1">
    <citation type="submission" date="2023-07" db="EMBL/GenBank/DDBJ databases">
        <authorList>
            <person name="Stuckert A."/>
        </authorList>
    </citation>
    <scope>NUCLEOTIDE SEQUENCE</scope>
</reference>
<comment type="caution">
    <text evidence="1">The sequence shown here is derived from an EMBL/GenBank/DDBJ whole genome shotgun (WGS) entry which is preliminary data.</text>
</comment>
<dbReference type="InterPro" id="IPR055308">
    <property type="entry name" value="TEX47-like"/>
</dbReference>
<organism evidence="1 2">
    <name type="scientific">Ranitomeya imitator</name>
    <name type="common">mimic poison frog</name>
    <dbReference type="NCBI Taxonomy" id="111125"/>
    <lineage>
        <taxon>Eukaryota</taxon>
        <taxon>Metazoa</taxon>
        <taxon>Chordata</taxon>
        <taxon>Craniata</taxon>
        <taxon>Vertebrata</taxon>
        <taxon>Euteleostomi</taxon>
        <taxon>Amphibia</taxon>
        <taxon>Batrachia</taxon>
        <taxon>Anura</taxon>
        <taxon>Neobatrachia</taxon>
        <taxon>Hyloidea</taxon>
        <taxon>Dendrobatidae</taxon>
        <taxon>Dendrobatinae</taxon>
        <taxon>Ranitomeya</taxon>
    </lineage>
</organism>
<evidence type="ECO:0008006" key="3">
    <source>
        <dbReference type="Google" id="ProtNLM"/>
    </source>
</evidence>
<evidence type="ECO:0000313" key="2">
    <source>
        <dbReference type="Proteomes" id="UP001176940"/>
    </source>
</evidence>
<dbReference type="Proteomes" id="UP001176940">
    <property type="component" value="Unassembled WGS sequence"/>
</dbReference>
<dbReference type="EMBL" id="CAUEEQ010000002">
    <property type="protein sequence ID" value="CAJ0915370.1"/>
    <property type="molecule type" value="Genomic_DNA"/>
</dbReference>
<dbReference type="PANTHER" id="PTHR34035:SF3">
    <property type="entry name" value="TESTIS EXPRESSED 47"/>
    <property type="match status" value="1"/>
</dbReference>
<sequence length="291" mass="32503">MALGRIKCSFPIIASPDSHQIIRTTKINLGVASIPLNGIGHCKGSKKNPQRLAYSKSIKFRAAPESTNAMIEYDDKEQIKKSITHRMIYVARITPGQAHRRDIPDHCERLFHRLIKSNLGESISGLLLLYPGCVIHMIEASSEILSGINQDLIQIQGANSLLQEIRILVISHNIRSRLLPQWYFHTVTLPTQYLGDVGSGLSEETVVEECLTLMLKLGVFLSQILSPGSKGLGGNVHDLAPELLVREENIDFLIRSETFLTPEKFLKMYNEPINSSVASAFLWPAPQHLYV</sequence>
<accession>A0ABN9KP81</accession>
<keyword evidence="2" id="KW-1185">Reference proteome</keyword>